<name>A0A0E9WNA6_ANGAN</name>
<sequence length="184" mass="21103">MQVKQTLTYRTHSKLHTRLRTHMHTHYQTLHRDHVRTRFFNTHRQPLTSLNQKMCTFVYKISFFFFSSNGLEVKVNKVLSIKITFGIFFFCIHSQISKFLNFKQITLLKLLSKSNLKDIAGSHFLTALHLFTLLGLEKPLSVSALGGSTLYMVLIVLYKSVQAKPKSYSFSLSGGLIKSPSSLS</sequence>
<organism evidence="2">
    <name type="scientific">Anguilla anguilla</name>
    <name type="common">European freshwater eel</name>
    <name type="synonym">Muraena anguilla</name>
    <dbReference type="NCBI Taxonomy" id="7936"/>
    <lineage>
        <taxon>Eukaryota</taxon>
        <taxon>Metazoa</taxon>
        <taxon>Chordata</taxon>
        <taxon>Craniata</taxon>
        <taxon>Vertebrata</taxon>
        <taxon>Euteleostomi</taxon>
        <taxon>Actinopterygii</taxon>
        <taxon>Neopterygii</taxon>
        <taxon>Teleostei</taxon>
        <taxon>Anguilliformes</taxon>
        <taxon>Anguillidae</taxon>
        <taxon>Anguilla</taxon>
    </lineage>
</organism>
<evidence type="ECO:0000313" key="2">
    <source>
        <dbReference type="EMBL" id="JAH91837.1"/>
    </source>
</evidence>
<dbReference type="AlphaFoldDB" id="A0A0E9WNA6"/>
<feature type="transmembrane region" description="Helical" evidence="1">
    <location>
        <begin position="78"/>
        <end position="96"/>
    </location>
</feature>
<evidence type="ECO:0000256" key="1">
    <source>
        <dbReference type="SAM" id="Phobius"/>
    </source>
</evidence>
<reference evidence="2" key="2">
    <citation type="journal article" date="2015" name="Fish Shellfish Immunol.">
        <title>Early steps in the European eel (Anguilla anguilla)-Vibrio vulnificus interaction in the gills: Role of the RtxA13 toxin.</title>
        <authorList>
            <person name="Callol A."/>
            <person name="Pajuelo D."/>
            <person name="Ebbesson L."/>
            <person name="Teles M."/>
            <person name="MacKenzie S."/>
            <person name="Amaro C."/>
        </authorList>
    </citation>
    <scope>NUCLEOTIDE SEQUENCE</scope>
</reference>
<keyword evidence="1" id="KW-0812">Transmembrane</keyword>
<accession>A0A0E9WNA6</accession>
<protein>
    <submittedName>
        <fullName evidence="2">Uncharacterized protein</fullName>
    </submittedName>
</protein>
<keyword evidence="1" id="KW-1133">Transmembrane helix</keyword>
<keyword evidence="1" id="KW-0472">Membrane</keyword>
<feature type="transmembrane region" description="Helical" evidence="1">
    <location>
        <begin position="140"/>
        <end position="158"/>
    </location>
</feature>
<reference evidence="2" key="1">
    <citation type="submission" date="2014-11" db="EMBL/GenBank/DDBJ databases">
        <authorList>
            <person name="Amaro Gonzalez C."/>
        </authorList>
    </citation>
    <scope>NUCLEOTIDE SEQUENCE</scope>
</reference>
<proteinExistence type="predicted"/>
<dbReference type="EMBL" id="GBXM01016740">
    <property type="protein sequence ID" value="JAH91837.1"/>
    <property type="molecule type" value="Transcribed_RNA"/>
</dbReference>